<evidence type="ECO:0000256" key="7">
    <source>
        <dbReference type="ARBA" id="ARBA00023136"/>
    </source>
</evidence>
<comment type="subcellular location">
    <subcellularLocation>
        <location evidence="1 8">Cell membrane</location>
        <topology evidence="1 8">Multi-pass membrane protein</topology>
    </subcellularLocation>
</comment>
<evidence type="ECO:0000256" key="8">
    <source>
        <dbReference type="RuleBase" id="RU363041"/>
    </source>
</evidence>
<evidence type="ECO:0000256" key="3">
    <source>
        <dbReference type="ARBA" id="ARBA00022448"/>
    </source>
</evidence>
<dbReference type="PANTHER" id="PTHR30269">
    <property type="entry name" value="TRANSMEMBRANE PROTEIN YFCA"/>
    <property type="match status" value="1"/>
</dbReference>
<feature type="transmembrane region" description="Helical" evidence="8">
    <location>
        <begin position="40"/>
        <end position="62"/>
    </location>
</feature>
<gene>
    <name evidence="9" type="ORF">NG900_12895</name>
</gene>
<name>A0ABT1ALW3_9RALS</name>
<evidence type="ECO:0000256" key="6">
    <source>
        <dbReference type="ARBA" id="ARBA00022989"/>
    </source>
</evidence>
<sequence>MTSDKLVLLIAVIGAGSYFQTITGFGLGMIVMGATSGLGLAPVATAASLMSIVSLVNSAGALPGKLHHIDWRAVGAATLGILPSVILGVLILDYLSTSATGMLQLLLGAVILYGGLSTALRPAPLQTRSDNRSFFVSGVLGGLLSGLFGVSGPPLIFQFYRQPLTLIEIRCALILIFTVTAATRVLFSAYEGQLGREIWVLSAIAAPVVMMTTFAARRYPPPLSAIATRRLAFGVLVVIGGYLILYAIKELFL</sequence>
<evidence type="ECO:0000256" key="1">
    <source>
        <dbReference type="ARBA" id="ARBA00004651"/>
    </source>
</evidence>
<evidence type="ECO:0000313" key="10">
    <source>
        <dbReference type="Proteomes" id="UP001162811"/>
    </source>
</evidence>
<evidence type="ECO:0000313" key="9">
    <source>
        <dbReference type="EMBL" id="MCO5399092.1"/>
    </source>
</evidence>
<keyword evidence="6 8" id="KW-1133">Transmembrane helix</keyword>
<comment type="similarity">
    <text evidence="2 8">Belongs to the 4-toluene sulfonate uptake permease (TSUP) (TC 2.A.102) family.</text>
</comment>
<comment type="caution">
    <text evidence="9">The sequence shown here is derived from an EMBL/GenBank/DDBJ whole genome shotgun (WGS) entry which is preliminary data.</text>
</comment>
<keyword evidence="10" id="KW-1185">Reference proteome</keyword>
<keyword evidence="7 8" id="KW-0472">Membrane</keyword>
<feature type="transmembrane region" description="Helical" evidence="8">
    <location>
        <begin position="7"/>
        <end position="34"/>
    </location>
</feature>
<feature type="transmembrane region" description="Helical" evidence="8">
    <location>
        <begin position="166"/>
        <end position="187"/>
    </location>
</feature>
<protein>
    <recommendedName>
        <fullName evidence="8">Probable membrane transporter protein</fullName>
    </recommendedName>
</protein>
<reference evidence="9" key="1">
    <citation type="submission" date="2022-06" db="EMBL/GenBank/DDBJ databases">
        <authorList>
            <person name="Lu C.-H."/>
        </authorList>
    </citation>
    <scope>NUCLEOTIDE SEQUENCE</scope>
    <source>
        <strain evidence="9">21MJYT02-11</strain>
    </source>
</reference>
<dbReference type="RefSeq" id="WP_252680772.1">
    <property type="nucleotide sequence ID" value="NZ_JAMXHT010000004.1"/>
</dbReference>
<organism evidence="9 10">
    <name type="scientific">Ralstonia soli</name>
    <dbReference type="NCBI Taxonomy" id="2953896"/>
    <lineage>
        <taxon>Bacteria</taxon>
        <taxon>Pseudomonadati</taxon>
        <taxon>Pseudomonadota</taxon>
        <taxon>Betaproteobacteria</taxon>
        <taxon>Burkholderiales</taxon>
        <taxon>Burkholderiaceae</taxon>
        <taxon>Ralstonia</taxon>
    </lineage>
</organism>
<keyword evidence="3" id="KW-0813">Transport</keyword>
<dbReference type="Pfam" id="PF01925">
    <property type="entry name" value="TauE"/>
    <property type="match status" value="1"/>
</dbReference>
<dbReference type="InterPro" id="IPR002781">
    <property type="entry name" value="TM_pro_TauE-like"/>
</dbReference>
<evidence type="ECO:0000256" key="4">
    <source>
        <dbReference type="ARBA" id="ARBA00022475"/>
    </source>
</evidence>
<reference evidence="9" key="2">
    <citation type="journal article" date="2023" name="Front. Microbiol.">
        <title>Ralstonia chuxiongensis sp. nov., Ralstonia mojiangensis sp. nov., and Ralstonia soli sp. nov., isolated from tobacco fields, are three novel species in the family Burkholderiaceae.</title>
        <authorList>
            <person name="Lu C.H."/>
            <person name="Zhang Y.Y."/>
            <person name="Jiang N."/>
            <person name="Chen W."/>
            <person name="Shao X."/>
            <person name="Zhao Z.M."/>
            <person name="Lu W.L."/>
            <person name="Hu X."/>
            <person name="Xi Y.X."/>
            <person name="Zou S.Y."/>
            <person name="Wei Q.J."/>
            <person name="Lin Z.L."/>
            <person name="Gong L."/>
            <person name="Gai X.T."/>
            <person name="Zhang L.Q."/>
            <person name="Li J.Y."/>
            <person name="Jin Y."/>
            <person name="Xia Z.Y."/>
        </authorList>
    </citation>
    <scope>NUCLEOTIDE SEQUENCE</scope>
    <source>
        <strain evidence="9">21MJYT02-11</strain>
    </source>
</reference>
<keyword evidence="4 8" id="KW-1003">Cell membrane</keyword>
<feature type="transmembrane region" description="Helical" evidence="8">
    <location>
        <begin position="199"/>
        <end position="219"/>
    </location>
</feature>
<dbReference type="PANTHER" id="PTHR30269:SF37">
    <property type="entry name" value="MEMBRANE TRANSPORTER PROTEIN"/>
    <property type="match status" value="1"/>
</dbReference>
<accession>A0ABT1ALW3</accession>
<feature type="transmembrane region" description="Helical" evidence="8">
    <location>
        <begin position="101"/>
        <end position="122"/>
    </location>
</feature>
<keyword evidence="5 8" id="KW-0812">Transmembrane</keyword>
<dbReference type="Proteomes" id="UP001162811">
    <property type="component" value="Unassembled WGS sequence"/>
</dbReference>
<proteinExistence type="inferred from homology"/>
<dbReference type="InterPro" id="IPR052017">
    <property type="entry name" value="TSUP"/>
</dbReference>
<evidence type="ECO:0000256" key="2">
    <source>
        <dbReference type="ARBA" id="ARBA00009142"/>
    </source>
</evidence>
<feature type="transmembrane region" description="Helical" evidence="8">
    <location>
        <begin position="231"/>
        <end position="248"/>
    </location>
</feature>
<evidence type="ECO:0000256" key="5">
    <source>
        <dbReference type="ARBA" id="ARBA00022692"/>
    </source>
</evidence>
<feature type="transmembrane region" description="Helical" evidence="8">
    <location>
        <begin position="134"/>
        <end position="160"/>
    </location>
</feature>
<dbReference type="EMBL" id="JAMXHT010000004">
    <property type="protein sequence ID" value="MCO5399092.1"/>
    <property type="molecule type" value="Genomic_DNA"/>
</dbReference>
<feature type="transmembrane region" description="Helical" evidence="8">
    <location>
        <begin position="74"/>
        <end position="95"/>
    </location>
</feature>